<reference evidence="5" key="2">
    <citation type="journal article" date="2021" name="PeerJ">
        <title>Extensive microbial diversity within the chicken gut microbiome revealed by metagenomics and culture.</title>
        <authorList>
            <person name="Gilroy R."/>
            <person name="Ravi A."/>
            <person name="Getino M."/>
            <person name="Pursley I."/>
            <person name="Horton D.L."/>
            <person name="Alikhan N.F."/>
            <person name="Baker D."/>
            <person name="Gharbi K."/>
            <person name="Hall N."/>
            <person name="Watson M."/>
            <person name="Adriaenssens E.M."/>
            <person name="Foster-Nyarko E."/>
            <person name="Jarju S."/>
            <person name="Secka A."/>
            <person name="Antonio M."/>
            <person name="Oren A."/>
            <person name="Chaudhuri R.R."/>
            <person name="La Ragione R."/>
            <person name="Hildebrand F."/>
            <person name="Pallen M.J."/>
        </authorList>
    </citation>
    <scope>NUCLEOTIDE SEQUENCE</scope>
    <source>
        <strain evidence="5">E3-2379</strain>
    </source>
</reference>
<dbReference type="GO" id="GO:0046813">
    <property type="term" value="P:receptor-mediated virion attachment to host cell"/>
    <property type="evidence" value="ECO:0007669"/>
    <property type="project" value="TreeGrafter"/>
</dbReference>
<dbReference type="Gene3D" id="1.25.40.10">
    <property type="entry name" value="Tetratricopeptide repeat domain"/>
    <property type="match status" value="3"/>
</dbReference>
<sequence>MNCIKCGAPVPKNHICSGCGVDVSLYKKAYNTANYYYNCGLEKAQVRDLSGAIEDLKIALKYKKELTDARNLLGLVYYEMGEVVSALSEWVLSLHFQPEDNLAKEYVESIQNNPTKLEHVNQVVKKYNQTLTYARQNNEDMALIQLKKVLNLSPNFVAGHLLLALLYMKAGTPDKAKKPLEKVLKIDAHNIIALRYMNELNMSGIKSVDKVEETKKTNTNIHTKPVGKYKEPASGMHTFIYILVGAVIAAVAMWFLVIPSMNASIKESAKKKETTLTEELQGKSIALTKAEKKVKNLTSTNKKLQAELEKYQGDGAKSVYDKLLLASQYYSNNDRVSAAEQLMDIKEADLQTDVAKQAYQELSEDTLEYASQSLFSQAWNQYNAGQYDESLEIFTKSYKMNDQNVESLYFIARCYDRKGDTKKAKQYYNKIIADFPGTYRANKAQEYLRYLDNN</sequence>
<evidence type="ECO:0000256" key="2">
    <source>
        <dbReference type="ARBA" id="ARBA00022803"/>
    </source>
</evidence>
<dbReference type="InterPro" id="IPR050498">
    <property type="entry name" value="Ycf3"/>
</dbReference>
<evidence type="ECO:0000256" key="1">
    <source>
        <dbReference type="ARBA" id="ARBA00022737"/>
    </source>
</evidence>
<keyword evidence="1" id="KW-0677">Repeat</keyword>
<organism evidence="5 6">
    <name type="scientific">Candidatus Scybalomonas excrementavium</name>
    <dbReference type="NCBI Taxonomy" id="2840943"/>
    <lineage>
        <taxon>Bacteria</taxon>
        <taxon>Bacillati</taxon>
        <taxon>Bacillota</taxon>
        <taxon>Clostridia</taxon>
        <taxon>Lachnospirales</taxon>
        <taxon>Lachnospiraceae</taxon>
        <taxon>Lachnospiraceae incertae sedis</taxon>
        <taxon>Candidatus Scybalomonas</taxon>
    </lineage>
</organism>
<evidence type="ECO:0000256" key="4">
    <source>
        <dbReference type="SAM" id="Phobius"/>
    </source>
</evidence>
<comment type="caution">
    <text evidence="5">The sequence shown here is derived from an EMBL/GenBank/DDBJ whole genome shotgun (WGS) entry which is preliminary data.</text>
</comment>
<dbReference type="InterPro" id="IPR011990">
    <property type="entry name" value="TPR-like_helical_dom_sf"/>
</dbReference>
<dbReference type="Pfam" id="PF13181">
    <property type="entry name" value="TPR_8"/>
    <property type="match status" value="1"/>
</dbReference>
<dbReference type="Proteomes" id="UP000823618">
    <property type="component" value="Unassembled WGS sequence"/>
</dbReference>
<reference evidence="5" key="1">
    <citation type="submission" date="2020-10" db="EMBL/GenBank/DDBJ databases">
        <authorList>
            <person name="Gilroy R."/>
        </authorList>
    </citation>
    <scope>NUCLEOTIDE SEQUENCE</scope>
    <source>
        <strain evidence="5">E3-2379</strain>
    </source>
</reference>
<dbReference type="PANTHER" id="PTHR44858:SF1">
    <property type="entry name" value="UDP-N-ACETYLGLUCOSAMINE--PEPTIDE N-ACETYLGLUCOSAMINYLTRANSFERASE SPINDLY-RELATED"/>
    <property type="match status" value="1"/>
</dbReference>
<dbReference type="GO" id="GO:0009279">
    <property type="term" value="C:cell outer membrane"/>
    <property type="evidence" value="ECO:0007669"/>
    <property type="project" value="TreeGrafter"/>
</dbReference>
<keyword evidence="4" id="KW-1133">Transmembrane helix</keyword>
<feature type="transmembrane region" description="Helical" evidence="4">
    <location>
        <begin position="149"/>
        <end position="168"/>
    </location>
</feature>
<keyword evidence="2" id="KW-0802">TPR repeat</keyword>
<dbReference type="InterPro" id="IPR019734">
    <property type="entry name" value="TPR_rpt"/>
</dbReference>
<dbReference type="SMART" id="SM00028">
    <property type="entry name" value="TPR"/>
    <property type="match status" value="6"/>
</dbReference>
<evidence type="ECO:0000256" key="3">
    <source>
        <dbReference type="SAM" id="Coils"/>
    </source>
</evidence>
<name>A0A9D9HZ85_9FIRM</name>
<keyword evidence="4" id="KW-0472">Membrane</keyword>
<proteinExistence type="predicted"/>
<dbReference type="PANTHER" id="PTHR44858">
    <property type="entry name" value="TETRATRICOPEPTIDE REPEAT PROTEIN 6"/>
    <property type="match status" value="1"/>
</dbReference>
<protein>
    <submittedName>
        <fullName evidence="5">Tetratricopeptide repeat protein</fullName>
    </submittedName>
</protein>
<gene>
    <name evidence="5" type="ORF">IAC13_03275</name>
</gene>
<evidence type="ECO:0000313" key="5">
    <source>
        <dbReference type="EMBL" id="MBO8462937.1"/>
    </source>
</evidence>
<keyword evidence="3" id="KW-0175">Coiled coil</keyword>
<feature type="coiled-coil region" evidence="3">
    <location>
        <begin position="287"/>
        <end position="314"/>
    </location>
</feature>
<dbReference type="Pfam" id="PF14559">
    <property type="entry name" value="TPR_19"/>
    <property type="match status" value="1"/>
</dbReference>
<feature type="transmembrane region" description="Helical" evidence="4">
    <location>
        <begin position="239"/>
        <end position="258"/>
    </location>
</feature>
<evidence type="ECO:0000313" key="6">
    <source>
        <dbReference type="Proteomes" id="UP000823618"/>
    </source>
</evidence>
<dbReference type="SUPFAM" id="SSF48452">
    <property type="entry name" value="TPR-like"/>
    <property type="match status" value="1"/>
</dbReference>
<accession>A0A9D9HZ85</accession>
<dbReference type="AlphaFoldDB" id="A0A9D9HZ85"/>
<keyword evidence="4" id="KW-0812">Transmembrane</keyword>
<dbReference type="EMBL" id="JADIML010000090">
    <property type="protein sequence ID" value="MBO8462937.1"/>
    <property type="molecule type" value="Genomic_DNA"/>
</dbReference>